<dbReference type="GO" id="GO:0005096">
    <property type="term" value="F:GTPase activator activity"/>
    <property type="evidence" value="ECO:0007669"/>
    <property type="project" value="UniProtKB-KW"/>
</dbReference>
<evidence type="ECO:0000256" key="4">
    <source>
        <dbReference type="ARBA" id="ARBA00022737"/>
    </source>
</evidence>
<evidence type="ECO:0000313" key="7">
    <source>
        <dbReference type="Proteomes" id="UP000660262"/>
    </source>
</evidence>
<protein>
    <submittedName>
        <fullName evidence="6">Uncharacterized protein</fullName>
    </submittedName>
</protein>
<dbReference type="GO" id="GO:0031267">
    <property type="term" value="F:small GTPase binding"/>
    <property type="evidence" value="ECO:0007669"/>
    <property type="project" value="TreeGrafter"/>
</dbReference>
<evidence type="ECO:0000313" key="6">
    <source>
        <dbReference type="EMBL" id="GHP01778.1"/>
    </source>
</evidence>
<evidence type="ECO:0000256" key="2">
    <source>
        <dbReference type="ARBA" id="ARBA00022468"/>
    </source>
</evidence>
<dbReference type="GO" id="GO:0005634">
    <property type="term" value="C:nucleus"/>
    <property type="evidence" value="ECO:0007669"/>
    <property type="project" value="TreeGrafter"/>
</dbReference>
<dbReference type="GO" id="GO:0048471">
    <property type="term" value="C:perinuclear region of cytoplasm"/>
    <property type="evidence" value="ECO:0007669"/>
    <property type="project" value="TreeGrafter"/>
</dbReference>
<keyword evidence="3" id="KW-0433">Leucine-rich repeat</keyword>
<dbReference type="SUPFAM" id="SSF52047">
    <property type="entry name" value="RNI-like"/>
    <property type="match status" value="1"/>
</dbReference>
<dbReference type="Proteomes" id="UP000660262">
    <property type="component" value="Unassembled WGS sequence"/>
</dbReference>
<keyword evidence="2" id="KW-0343">GTPase activation</keyword>
<sequence>MADTTPQAESTTPATPKAAKKASQDYKALAASSQLDVRFNNSFKYFKRVNRMHVYKTIKQAAARVLVGKADGLDLHALMLGTAGFVALTTDVLPAIGPNLRELKISSNYITWAGVEALVDRVLLEGSMRNLTTLDVHGNEIGDRGAMRLADGVFYGCPKIEALNLSFNRIGRMGASHLQRMLVRHPTLSQVQLRANGLGAADIAREGAPRRHFATGPYPIGNHRSQVSGLWLHPYMSGGRVKISQREAVRLPSKSALDTMKNIPEVPKGKPVRIFTPEDDRVFNTVAFSLEQESYGLILNERAKDDNRVVTV</sequence>
<organism evidence="6 7">
    <name type="scientific">Pycnococcus provasolii</name>
    <dbReference type="NCBI Taxonomy" id="41880"/>
    <lineage>
        <taxon>Eukaryota</taxon>
        <taxon>Viridiplantae</taxon>
        <taxon>Chlorophyta</taxon>
        <taxon>Pseudoscourfieldiophyceae</taxon>
        <taxon>Pseudoscourfieldiales</taxon>
        <taxon>Pycnococcaceae</taxon>
        <taxon>Pycnococcus</taxon>
    </lineage>
</organism>
<dbReference type="InterPro" id="IPR001611">
    <property type="entry name" value="Leu-rich_rpt"/>
</dbReference>
<dbReference type="OrthoDB" id="5789657at2759"/>
<dbReference type="Pfam" id="PF13516">
    <property type="entry name" value="LRR_6"/>
    <property type="match status" value="3"/>
</dbReference>
<comment type="subcellular location">
    <subcellularLocation>
        <location evidence="1">Cytoplasm</location>
        <location evidence="1">Cytoskeleton</location>
        <location evidence="1">Cilium axoneme</location>
    </subcellularLocation>
</comment>
<dbReference type="SMART" id="SM00368">
    <property type="entry name" value="LRR_RI"/>
    <property type="match status" value="3"/>
</dbReference>
<feature type="compositionally biased region" description="Polar residues" evidence="5">
    <location>
        <begin position="1"/>
        <end position="10"/>
    </location>
</feature>
<gene>
    <name evidence="6" type="ORF">PPROV_000053500</name>
</gene>
<evidence type="ECO:0000256" key="3">
    <source>
        <dbReference type="ARBA" id="ARBA00022614"/>
    </source>
</evidence>
<reference evidence="6" key="1">
    <citation type="submission" date="2020-10" db="EMBL/GenBank/DDBJ databases">
        <title>Unveiling of a novel bifunctional photoreceptor, Dualchrome1, isolated from a cosmopolitan green alga.</title>
        <authorList>
            <person name="Suzuki S."/>
            <person name="Kawachi M."/>
        </authorList>
    </citation>
    <scope>NUCLEOTIDE SEQUENCE</scope>
    <source>
        <strain evidence="6">NIES 2893</strain>
    </source>
</reference>
<name>A0A830H586_9CHLO</name>
<keyword evidence="7" id="KW-1185">Reference proteome</keyword>
<dbReference type="InterPro" id="IPR032675">
    <property type="entry name" value="LRR_dom_sf"/>
</dbReference>
<accession>A0A830H586</accession>
<dbReference type="AlphaFoldDB" id="A0A830H586"/>
<dbReference type="GO" id="GO:0006913">
    <property type="term" value="P:nucleocytoplasmic transport"/>
    <property type="evidence" value="ECO:0007669"/>
    <property type="project" value="TreeGrafter"/>
</dbReference>
<feature type="region of interest" description="Disordered" evidence="5">
    <location>
        <begin position="1"/>
        <end position="20"/>
    </location>
</feature>
<dbReference type="InterPro" id="IPR027038">
    <property type="entry name" value="RanGap"/>
</dbReference>
<dbReference type="PANTHER" id="PTHR24113">
    <property type="entry name" value="RAN GTPASE-ACTIVATING PROTEIN 1"/>
    <property type="match status" value="1"/>
</dbReference>
<keyword evidence="4" id="KW-0677">Repeat</keyword>
<evidence type="ECO:0000256" key="1">
    <source>
        <dbReference type="ARBA" id="ARBA00004430"/>
    </source>
</evidence>
<dbReference type="GO" id="GO:0005930">
    <property type="term" value="C:axoneme"/>
    <property type="evidence" value="ECO:0007669"/>
    <property type="project" value="UniProtKB-SubCell"/>
</dbReference>
<evidence type="ECO:0000256" key="5">
    <source>
        <dbReference type="SAM" id="MobiDB-lite"/>
    </source>
</evidence>
<dbReference type="PANTHER" id="PTHR24113:SF12">
    <property type="entry name" value="RAN GTPASE-ACTIVATING PROTEIN 1"/>
    <property type="match status" value="1"/>
</dbReference>
<dbReference type="Gene3D" id="3.80.10.10">
    <property type="entry name" value="Ribonuclease Inhibitor"/>
    <property type="match status" value="1"/>
</dbReference>
<comment type="caution">
    <text evidence="6">The sequence shown here is derived from an EMBL/GenBank/DDBJ whole genome shotgun (WGS) entry which is preliminary data.</text>
</comment>
<proteinExistence type="predicted"/>
<dbReference type="GO" id="GO:0005829">
    <property type="term" value="C:cytosol"/>
    <property type="evidence" value="ECO:0007669"/>
    <property type="project" value="TreeGrafter"/>
</dbReference>
<dbReference type="EMBL" id="BNJQ01000002">
    <property type="protein sequence ID" value="GHP01778.1"/>
    <property type="molecule type" value="Genomic_DNA"/>
</dbReference>